<keyword evidence="2" id="KW-1185">Reference proteome</keyword>
<dbReference type="PANTHER" id="PTHR31973">
    <property type="entry name" value="POLYPROTEIN, PUTATIVE-RELATED"/>
    <property type="match status" value="1"/>
</dbReference>
<protein>
    <recommendedName>
        <fullName evidence="3">Transposase MuDR plant domain-containing protein</fullName>
    </recommendedName>
</protein>
<reference evidence="1" key="1">
    <citation type="submission" date="2019-11" db="EMBL/GenBank/DDBJ databases">
        <authorList>
            <person name="Liu Y."/>
            <person name="Hou J."/>
            <person name="Li T.-Q."/>
            <person name="Guan C.-H."/>
            <person name="Wu X."/>
            <person name="Wu H.-Z."/>
            <person name="Ling F."/>
            <person name="Zhang R."/>
            <person name="Shi X.-G."/>
            <person name="Ren J.-P."/>
            <person name="Chen E.-F."/>
            <person name="Sun J.-M."/>
        </authorList>
    </citation>
    <scope>NUCLEOTIDE SEQUENCE</scope>
    <source>
        <strain evidence="1">Adult_tree_wgs_1</strain>
        <tissue evidence="1">Leaves</tissue>
    </source>
</reference>
<evidence type="ECO:0000313" key="2">
    <source>
        <dbReference type="Proteomes" id="UP000626092"/>
    </source>
</evidence>
<gene>
    <name evidence="1" type="ORF">RHSIM_Rhsim01G0167700</name>
</gene>
<evidence type="ECO:0008006" key="3">
    <source>
        <dbReference type="Google" id="ProtNLM"/>
    </source>
</evidence>
<proteinExistence type="predicted"/>
<accession>A0A834LYW3</accession>
<organism evidence="1 2">
    <name type="scientific">Rhododendron simsii</name>
    <name type="common">Sims's rhododendron</name>
    <dbReference type="NCBI Taxonomy" id="118357"/>
    <lineage>
        <taxon>Eukaryota</taxon>
        <taxon>Viridiplantae</taxon>
        <taxon>Streptophyta</taxon>
        <taxon>Embryophyta</taxon>
        <taxon>Tracheophyta</taxon>
        <taxon>Spermatophyta</taxon>
        <taxon>Magnoliopsida</taxon>
        <taxon>eudicotyledons</taxon>
        <taxon>Gunneridae</taxon>
        <taxon>Pentapetalae</taxon>
        <taxon>asterids</taxon>
        <taxon>Ericales</taxon>
        <taxon>Ericaceae</taxon>
        <taxon>Ericoideae</taxon>
        <taxon>Rhodoreae</taxon>
        <taxon>Rhododendron</taxon>
    </lineage>
</organism>
<dbReference type="Proteomes" id="UP000626092">
    <property type="component" value="Unassembled WGS sequence"/>
</dbReference>
<dbReference type="PANTHER" id="PTHR31973:SF157">
    <property type="entry name" value="SWIM-TYPE DOMAIN-CONTAINING PROTEIN"/>
    <property type="match status" value="1"/>
</dbReference>
<dbReference type="AlphaFoldDB" id="A0A834LYW3"/>
<comment type="caution">
    <text evidence="1">The sequence shown here is derived from an EMBL/GenBank/DDBJ whole genome shotgun (WGS) entry which is preliminary data.</text>
</comment>
<dbReference type="OrthoDB" id="1587863at2759"/>
<sequence length="253" mass="29314">MGLVSYSQRRGEDILSGDGQLFYNHRLFKKAIILFAALNKFTFKYLDNSRHYYRLACVVDGCLWKLTARAEGKSELIRVIKMKNEHCHTAQDNTNFKSRIRTKEMGMIFMEKIAGQRNFLPRSICKDFELAFHTPLTYSQVWRIRERARELISGPISMTYHLVPWMCQWLIESIPNMKAIWTSSEDSKFKQLFVAYGCSITGFLVRCCPMLFIDACFLTGPYRNSCSSAVAYDANDQLYALAYAIVSSKNYED</sequence>
<evidence type="ECO:0000313" key="1">
    <source>
        <dbReference type="EMBL" id="KAF7153270.1"/>
    </source>
</evidence>
<name>A0A834LYW3_RHOSS</name>
<dbReference type="EMBL" id="WJXA01000001">
    <property type="protein sequence ID" value="KAF7153270.1"/>
    <property type="molecule type" value="Genomic_DNA"/>
</dbReference>